<dbReference type="PATRIC" id="fig|632773.3.peg.1891"/>
<keyword evidence="1" id="KW-0145">Chemotaxis</keyword>
<dbReference type="GO" id="GO:0016787">
    <property type="term" value="F:hydrolase activity"/>
    <property type="evidence" value="ECO:0007669"/>
    <property type="project" value="UniProtKB-KW"/>
</dbReference>
<dbReference type="AlphaFoldDB" id="A0A1D7QVX6"/>
<dbReference type="InterPro" id="IPR007597">
    <property type="entry name" value="CheC"/>
</dbReference>
<dbReference type="Gene3D" id="3.40.1550.10">
    <property type="entry name" value="CheC-like"/>
    <property type="match status" value="1"/>
</dbReference>
<feature type="domain" description="CheC-like protein" evidence="3">
    <location>
        <begin position="11"/>
        <end position="45"/>
    </location>
</feature>
<evidence type="ECO:0000256" key="1">
    <source>
        <dbReference type="ARBA" id="ARBA00022500"/>
    </source>
</evidence>
<proteinExistence type="predicted"/>
<evidence type="ECO:0000313" key="5">
    <source>
        <dbReference type="Proteomes" id="UP000094463"/>
    </source>
</evidence>
<organism evidence="4 5">
    <name type="scientific">Salisediminibacterium beveridgei</name>
    <dbReference type="NCBI Taxonomy" id="632773"/>
    <lineage>
        <taxon>Bacteria</taxon>
        <taxon>Bacillati</taxon>
        <taxon>Bacillota</taxon>
        <taxon>Bacilli</taxon>
        <taxon>Bacillales</taxon>
        <taxon>Bacillaceae</taxon>
        <taxon>Salisediminibacterium</taxon>
    </lineage>
</organism>
<dbReference type="OrthoDB" id="9812187at2"/>
<evidence type="ECO:0000259" key="3">
    <source>
        <dbReference type="Pfam" id="PF04509"/>
    </source>
</evidence>
<sequence>MFDYEHITNDHLDILREIGNIGAGNAATSLSAMLSKTIDMKVPSVRVVPFNDICESVGGEEAVVAAVFLRIDGDAPGSMFFMLPADEASSLIQQLIMDPSVDFASSDIPEMALSAMNEVGNILSGSYLSALSDFTKLNLQPTPPAVAIDMSMAILSFGLVEISKVGDYAILIDTEINEKDEDNSVQTKGHFFLLPDPDSLGIIFRSLGVNPDE</sequence>
<dbReference type="SUPFAM" id="SSF103039">
    <property type="entry name" value="CheC-like"/>
    <property type="match status" value="1"/>
</dbReference>
<feature type="domain" description="CheC-like protein" evidence="3">
    <location>
        <begin position="111"/>
        <end position="146"/>
    </location>
</feature>
<protein>
    <submittedName>
        <fullName evidence="4">CheY-P phosphatase CheC</fullName>
    </submittedName>
</protein>
<reference evidence="4 5" key="1">
    <citation type="submission" date="2015-08" db="EMBL/GenBank/DDBJ databases">
        <title>The complete genome sequence of Bacillus beveridgei MLTeJB.</title>
        <authorList>
            <person name="Hanson T.E."/>
            <person name="Mesa C."/>
            <person name="Basesman S.M."/>
            <person name="Oremland R.S."/>
        </authorList>
    </citation>
    <scope>NUCLEOTIDE SEQUENCE [LARGE SCALE GENOMIC DNA]</scope>
    <source>
        <strain evidence="4 5">MLTeJB</strain>
    </source>
</reference>
<dbReference type="Proteomes" id="UP000094463">
    <property type="component" value="Chromosome"/>
</dbReference>
<keyword evidence="5" id="KW-1185">Reference proteome</keyword>
<evidence type="ECO:0000313" key="4">
    <source>
        <dbReference type="EMBL" id="AOM83164.1"/>
    </source>
</evidence>
<dbReference type="GO" id="GO:0006935">
    <property type="term" value="P:chemotaxis"/>
    <property type="evidence" value="ECO:0007669"/>
    <property type="project" value="UniProtKB-KW"/>
</dbReference>
<dbReference type="PANTHER" id="PTHR43693">
    <property type="entry name" value="PROTEIN PHOSPHATASE CHEZ"/>
    <property type="match status" value="1"/>
</dbReference>
<dbReference type="InterPro" id="IPR050992">
    <property type="entry name" value="CheZ_family_phosphatases"/>
</dbReference>
<dbReference type="CDD" id="cd17909">
    <property type="entry name" value="CheC_ClassI"/>
    <property type="match status" value="1"/>
</dbReference>
<name>A0A1D7QVX6_9BACI</name>
<dbReference type="EMBL" id="CP012502">
    <property type="protein sequence ID" value="AOM83164.1"/>
    <property type="molecule type" value="Genomic_DNA"/>
</dbReference>
<keyword evidence="2" id="KW-0378">Hydrolase</keyword>
<dbReference type="KEGG" id="bbev:BBEV_1803"/>
<dbReference type="InterPro" id="IPR028976">
    <property type="entry name" value="CheC-like_sf"/>
</dbReference>
<dbReference type="RefSeq" id="WP_069365174.1">
    <property type="nucleotide sequence ID" value="NZ_CP012502.1"/>
</dbReference>
<dbReference type="Pfam" id="PF04509">
    <property type="entry name" value="CheC"/>
    <property type="match status" value="2"/>
</dbReference>
<accession>A0A1D7QVX6</accession>
<dbReference type="PANTHER" id="PTHR43693:SF1">
    <property type="entry name" value="PROTEIN PHOSPHATASE CHEZ"/>
    <property type="match status" value="1"/>
</dbReference>
<gene>
    <name evidence="4" type="primary">cheC</name>
    <name evidence="4" type="ORF">BBEV_1803</name>
</gene>
<evidence type="ECO:0000256" key="2">
    <source>
        <dbReference type="ARBA" id="ARBA00022801"/>
    </source>
</evidence>
<dbReference type="STRING" id="632773.BBEV_1803"/>